<dbReference type="STRING" id="1122142.SAMN02910414_02013"/>
<protein>
    <recommendedName>
        <fullName evidence="3">YolD-like protein</fullName>
    </recommendedName>
</protein>
<gene>
    <name evidence="1" type="ORF">SAMN02910414_02013</name>
</gene>
<name>A0A1H3LGS2_9FIRM</name>
<dbReference type="RefSeq" id="WP_074718599.1">
    <property type="nucleotide sequence ID" value="NZ_FNPG01000025.1"/>
</dbReference>
<accession>A0A1H3LGS2</accession>
<reference evidence="1 2" key="1">
    <citation type="submission" date="2016-10" db="EMBL/GenBank/DDBJ databases">
        <authorList>
            <person name="de Groot N.N."/>
        </authorList>
    </citation>
    <scope>NUCLEOTIDE SEQUENCE [LARGE SCALE GENOMIC DNA]</scope>
    <source>
        <strain evidence="1 2">DSM 14045</strain>
    </source>
</reference>
<evidence type="ECO:0008006" key="3">
    <source>
        <dbReference type="Google" id="ProtNLM"/>
    </source>
</evidence>
<dbReference type="Proteomes" id="UP000183918">
    <property type="component" value="Unassembled WGS sequence"/>
</dbReference>
<evidence type="ECO:0000313" key="1">
    <source>
        <dbReference type="EMBL" id="SDY63516.1"/>
    </source>
</evidence>
<keyword evidence="2" id="KW-1185">Reference proteome</keyword>
<evidence type="ECO:0000313" key="2">
    <source>
        <dbReference type="Proteomes" id="UP000183918"/>
    </source>
</evidence>
<dbReference type="EMBL" id="FNPG01000025">
    <property type="protein sequence ID" value="SDY63516.1"/>
    <property type="molecule type" value="Genomic_DNA"/>
</dbReference>
<proteinExistence type="predicted"/>
<dbReference type="OrthoDB" id="361760at2"/>
<organism evidence="1 2">
    <name type="scientific">Lachnobacterium bovis DSM 14045</name>
    <dbReference type="NCBI Taxonomy" id="1122142"/>
    <lineage>
        <taxon>Bacteria</taxon>
        <taxon>Bacillati</taxon>
        <taxon>Bacillota</taxon>
        <taxon>Clostridia</taxon>
        <taxon>Lachnospirales</taxon>
        <taxon>Lachnospiraceae</taxon>
        <taxon>Lachnobacterium</taxon>
    </lineage>
</organism>
<sequence length="166" mass="19936">MTKQNQTFNQEDIIHYNYDQIRTQESLKKHPRMTREERAKIFMPFAALTGFGEAILEKQIIKIQKKSLSEEKNEEINNEIINIQKLLRKNIQVHVKVLYFSSKYEKYNQLEGQVLRLDNYRKLMVVNSQDECNTEKKSKYILEKPSQISKEEVEINYEDIYEIIIE</sequence>
<dbReference type="AlphaFoldDB" id="A0A1H3LGS2"/>